<evidence type="ECO:0000313" key="2">
    <source>
        <dbReference type="Proteomes" id="UP000824469"/>
    </source>
</evidence>
<name>A0AA38FB99_TAXCH</name>
<proteinExistence type="predicted"/>
<keyword evidence="2" id="KW-1185">Reference proteome</keyword>
<evidence type="ECO:0000313" key="1">
    <source>
        <dbReference type="EMBL" id="KAH9295242.1"/>
    </source>
</evidence>
<protein>
    <submittedName>
        <fullName evidence="1">Uncharacterized protein</fullName>
    </submittedName>
</protein>
<dbReference type="AlphaFoldDB" id="A0AA38FB99"/>
<accession>A0AA38FB99</accession>
<dbReference type="Proteomes" id="UP000824469">
    <property type="component" value="Unassembled WGS sequence"/>
</dbReference>
<sequence>MAAYSLSSPEQKNLLCEFYLCNYMLQKNTGFMINLYVGESQLNAFVSLLQNQIAWKERESKFLLKASSTGLCMRAHYGKPSTFLTHFRTHAFDKRFKTHYPAILQKSIDAFTSYEEEKFEDIYEGCSKRWELLTVALKRREVISPTNLIWSLERAKALCTIIPQVNETYSQIWMGMQTRPPLLLTPMSPWQNREPQDPAEFEKWERKIRKGAGYSTSELKHWKIQYQPFDLSNQMECRTYDPTFEE</sequence>
<dbReference type="EMBL" id="JAHRHJ020000011">
    <property type="protein sequence ID" value="KAH9295242.1"/>
    <property type="molecule type" value="Genomic_DNA"/>
</dbReference>
<comment type="caution">
    <text evidence="1">The sequence shown here is derived from an EMBL/GenBank/DDBJ whole genome shotgun (WGS) entry which is preliminary data.</text>
</comment>
<gene>
    <name evidence="1" type="ORF">KI387_038830</name>
</gene>
<reference evidence="1 2" key="1">
    <citation type="journal article" date="2021" name="Nat. Plants">
        <title>The Taxus genome provides insights into paclitaxel biosynthesis.</title>
        <authorList>
            <person name="Xiong X."/>
            <person name="Gou J."/>
            <person name="Liao Q."/>
            <person name="Li Y."/>
            <person name="Zhou Q."/>
            <person name="Bi G."/>
            <person name="Li C."/>
            <person name="Du R."/>
            <person name="Wang X."/>
            <person name="Sun T."/>
            <person name="Guo L."/>
            <person name="Liang H."/>
            <person name="Lu P."/>
            <person name="Wu Y."/>
            <person name="Zhang Z."/>
            <person name="Ro D.K."/>
            <person name="Shang Y."/>
            <person name="Huang S."/>
            <person name="Yan J."/>
        </authorList>
    </citation>
    <scope>NUCLEOTIDE SEQUENCE [LARGE SCALE GENOMIC DNA]</scope>
    <source>
        <strain evidence="1">Ta-2019</strain>
    </source>
</reference>
<organism evidence="1 2">
    <name type="scientific">Taxus chinensis</name>
    <name type="common">Chinese yew</name>
    <name type="synonym">Taxus wallichiana var. chinensis</name>
    <dbReference type="NCBI Taxonomy" id="29808"/>
    <lineage>
        <taxon>Eukaryota</taxon>
        <taxon>Viridiplantae</taxon>
        <taxon>Streptophyta</taxon>
        <taxon>Embryophyta</taxon>
        <taxon>Tracheophyta</taxon>
        <taxon>Spermatophyta</taxon>
        <taxon>Pinopsida</taxon>
        <taxon>Pinidae</taxon>
        <taxon>Conifers II</taxon>
        <taxon>Cupressales</taxon>
        <taxon>Taxaceae</taxon>
        <taxon>Taxus</taxon>
    </lineage>
</organism>